<dbReference type="PIRSF" id="PIRSF012526">
    <property type="entry name" value="CYTH_UCP012526"/>
    <property type="match status" value="1"/>
</dbReference>
<feature type="domain" description="CYTH" evidence="1">
    <location>
        <begin position="4"/>
        <end position="193"/>
    </location>
</feature>
<evidence type="ECO:0000313" key="3">
    <source>
        <dbReference type="Proteomes" id="UP000199017"/>
    </source>
</evidence>
<evidence type="ECO:0000259" key="1">
    <source>
        <dbReference type="PROSITE" id="PS51707"/>
    </source>
</evidence>
<gene>
    <name evidence="2" type="ORF">SAMN05216352_10673</name>
</gene>
<sequence>MAQENEIEKKNLLTESEFQTLCKAFNVTDEDFFWQANTYFDTNNYELKNKGAALRIREKNSQFELTLKQPAEEGLLETNQPLTKKEAEEAFTFGRLPAGEVKSQLETTLLISLDDVKPLGTLKTRRTHVRYQAGMLFLDHSVYLDTEDFEVEIEGTSLKEVGNWLEEVLTTYNIPYRTTPNKIKRFFTKKQEIKKKKRTI</sequence>
<dbReference type="InterPro" id="IPR033469">
    <property type="entry name" value="CYTH-like_dom_sf"/>
</dbReference>
<dbReference type="STRING" id="930129.SAMN05216352_10673"/>
<protein>
    <submittedName>
        <fullName evidence="2">Uncharacterized protein YjbK</fullName>
    </submittedName>
</protein>
<dbReference type="CDD" id="cd07762">
    <property type="entry name" value="CYTH-like_Pase_1"/>
    <property type="match status" value="1"/>
</dbReference>
<organism evidence="2 3">
    <name type="scientific">Alteribacillus bidgolensis</name>
    <dbReference type="NCBI Taxonomy" id="930129"/>
    <lineage>
        <taxon>Bacteria</taxon>
        <taxon>Bacillati</taxon>
        <taxon>Bacillota</taxon>
        <taxon>Bacilli</taxon>
        <taxon>Bacillales</taxon>
        <taxon>Bacillaceae</taxon>
        <taxon>Alteribacillus</taxon>
    </lineage>
</organism>
<dbReference type="EMBL" id="FNDU01000006">
    <property type="protein sequence ID" value="SDI27013.1"/>
    <property type="molecule type" value="Genomic_DNA"/>
</dbReference>
<evidence type="ECO:0000313" key="2">
    <source>
        <dbReference type="EMBL" id="SDI27013.1"/>
    </source>
</evidence>
<reference evidence="2 3" key="1">
    <citation type="submission" date="2016-10" db="EMBL/GenBank/DDBJ databases">
        <authorList>
            <person name="de Groot N.N."/>
        </authorList>
    </citation>
    <scope>NUCLEOTIDE SEQUENCE [LARGE SCALE GENOMIC DNA]</scope>
    <source>
        <strain evidence="3">P4B,CCM 7963,CECT 7998,DSM 25260,IBRC-M 10614,KCTC 13821</strain>
    </source>
</reference>
<dbReference type="Gene3D" id="2.40.320.10">
    <property type="entry name" value="Hypothetical Protein Pfu-838710-001"/>
    <property type="match status" value="1"/>
</dbReference>
<dbReference type="PROSITE" id="PS51707">
    <property type="entry name" value="CYTH"/>
    <property type="match status" value="1"/>
</dbReference>
<dbReference type="InterPro" id="IPR023577">
    <property type="entry name" value="CYTH_domain"/>
</dbReference>
<proteinExistence type="predicted"/>
<dbReference type="RefSeq" id="WP_091584964.1">
    <property type="nucleotide sequence ID" value="NZ_FNDU01000006.1"/>
</dbReference>
<name>A0A1G8J7H7_9BACI</name>
<dbReference type="Pfam" id="PF01928">
    <property type="entry name" value="CYTH"/>
    <property type="match status" value="1"/>
</dbReference>
<dbReference type="InterPro" id="IPR009195">
    <property type="entry name" value="Uncharacterised_YjbK"/>
</dbReference>
<keyword evidence="3" id="KW-1185">Reference proteome</keyword>
<accession>A0A1G8J7H7</accession>
<dbReference type="Proteomes" id="UP000199017">
    <property type="component" value="Unassembled WGS sequence"/>
</dbReference>
<dbReference type="OrthoDB" id="384378at2"/>
<dbReference type="SMART" id="SM01118">
    <property type="entry name" value="CYTH"/>
    <property type="match status" value="1"/>
</dbReference>
<dbReference type="AlphaFoldDB" id="A0A1G8J7H7"/>
<dbReference type="SUPFAM" id="SSF55154">
    <property type="entry name" value="CYTH-like phosphatases"/>
    <property type="match status" value="1"/>
</dbReference>